<protein>
    <recommendedName>
        <fullName evidence="1">Mut7-C RNAse domain-containing protein</fullName>
    </recommendedName>
</protein>
<evidence type="ECO:0000313" key="2">
    <source>
        <dbReference type="EMBL" id="SNQ60543.1"/>
    </source>
</evidence>
<keyword evidence="3" id="KW-1185">Reference proteome</keyword>
<feature type="domain" description="Mut7-C RNAse" evidence="1">
    <location>
        <begin position="1"/>
        <end position="152"/>
    </location>
</feature>
<dbReference type="Gene3D" id="3.40.50.1010">
    <property type="entry name" value="5'-nuclease"/>
    <property type="match status" value="1"/>
</dbReference>
<accession>A0A284VMW2</accession>
<dbReference type="RefSeq" id="WP_096204942.1">
    <property type="nucleotide sequence ID" value="NZ_FZMP01000098.1"/>
</dbReference>
<dbReference type="Pfam" id="PF01927">
    <property type="entry name" value="Mut7-C"/>
    <property type="match status" value="1"/>
</dbReference>
<reference evidence="3" key="1">
    <citation type="submission" date="2017-06" db="EMBL/GenBank/DDBJ databases">
        <authorList>
            <person name="Cremers G."/>
        </authorList>
    </citation>
    <scope>NUCLEOTIDE SEQUENCE [LARGE SCALE GENOMIC DNA]</scope>
</reference>
<dbReference type="Proteomes" id="UP000218615">
    <property type="component" value="Unassembled WGS sequence"/>
</dbReference>
<evidence type="ECO:0000259" key="1">
    <source>
        <dbReference type="Pfam" id="PF01927"/>
    </source>
</evidence>
<dbReference type="PANTHER" id="PTHR39081">
    <property type="entry name" value="MUT7-C DOMAIN-CONTAINING PROTEIN"/>
    <property type="match status" value="1"/>
</dbReference>
<dbReference type="OrthoDB" id="1266at2157"/>
<dbReference type="InterPro" id="IPR029060">
    <property type="entry name" value="PIN-like_dom_sf"/>
</dbReference>
<sequence length="158" mass="18865">MKFIADRMLERLARWLRLFGYDTAGIMKQENEDDTLLELAQSEGRILISRDEALIRRAIKKGIKAYQVSSLEIIEQLREIQKEFNIKFEPLMNRCSLCNSPIRKVEPFEMELVRSKDYVYPARLESGTEFWICDKCGQVYWQGKHWENIMETVKKYFQ</sequence>
<evidence type="ECO:0000313" key="3">
    <source>
        <dbReference type="Proteomes" id="UP000218615"/>
    </source>
</evidence>
<dbReference type="InterPro" id="IPR002782">
    <property type="entry name" value="Mut7-C_RNAse_dom"/>
</dbReference>
<dbReference type="AlphaFoldDB" id="A0A284VMW2"/>
<dbReference type="PANTHER" id="PTHR39081:SF1">
    <property type="entry name" value="MUT7-C RNASE DOMAIN-CONTAINING PROTEIN"/>
    <property type="match status" value="1"/>
</dbReference>
<organism evidence="2 3">
    <name type="scientific">Candidatus Methanoperedens nitratireducens</name>
    <dbReference type="NCBI Taxonomy" id="1392998"/>
    <lineage>
        <taxon>Archaea</taxon>
        <taxon>Methanobacteriati</taxon>
        <taxon>Methanobacteriota</taxon>
        <taxon>Stenosarchaea group</taxon>
        <taxon>Methanomicrobia</taxon>
        <taxon>Methanosarcinales</taxon>
        <taxon>ANME-2 cluster</taxon>
        <taxon>Candidatus Methanoperedentaceae</taxon>
        <taxon>Candidatus Methanoperedens</taxon>
    </lineage>
</organism>
<gene>
    <name evidence="2" type="ORF">MNV_1870005</name>
</gene>
<dbReference type="SUPFAM" id="SSF88723">
    <property type="entry name" value="PIN domain-like"/>
    <property type="match status" value="1"/>
</dbReference>
<name>A0A284VMW2_9EURY</name>
<dbReference type="EMBL" id="FZMP01000098">
    <property type="protein sequence ID" value="SNQ60543.1"/>
    <property type="molecule type" value="Genomic_DNA"/>
</dbReference>
<proteinExistence type="predicted"/>